<proteinExistence type="predicted"/>
<accession>A0ACB7S1P5</accession>
<evidence type="ECO:0000313" key="2">
    <source>
        <dbReference type="Proteomes" id="UP000821845"/>
    </source>
</evidence>
<keyword evidence="2" id="KW-1185">Reference proteome</keyword>
<dbReference type="Proteomes" id="UP000821845">
    <property type="component" value="Chromosome 7"/>
</dbReference>
<evidence type="ECO:0000313" key="1">
    <source>
        <dbReference type="EMBL" id="KAH6926709.1"/>
    </source>
</evidence>
<organism evidence="1 2">
    <name type="scientific">Hyalomma asiaticum</name>
    <name type="common">Tick</name>
    <dbReference type="NCBI Taxonomy" id="266040"/>
    <lineage>
        <taxon>Eukaryota</taxon>
        <taxon>Metazoa</taxon>
        <taxon>Ecdysozoa</taxon>
        <taxon>Arthropoda</taxon>
        <taxon>Chelicerata</taxon>
        <taxon>Arachnida</taxon>
        <taxon>Acari</taxon>
        <taxon>Parasitiformes</taxon>
        <taxon>Ixodida</taxon>
        <taxon>Ixodoidea</taxon>
        <taxon>Ixodidae</taxon>
        <taxon>Hyalomminae</taxon>
        <taxon>Hyalomma</taxon>
    </lineage>
</organism>
<protein>
    <submittedName>
        <fullName evidence="1">Uncharacterized protein</fullName>
    </submittedName>
</protein>
<comment type="caution">
    <text evidence="1">The sequence shown here is derived from an EMBL/GenBank/DDBJ whole genome shotgun (WGS) entry which is preliminary data.</text>
</comment>
<reference evidence="1" key="1">
    <citation type="submission" date="2020-05" db="EMBL/GenBank/DDBJ databases">
        <title>Large-scale comparative analyses of tick genomes elucidate their genetic diversity and vector capacities.</title>
        <authorList>
            <person name="Jia N."/>
            <person name="Wang J."/>
            <person name="Shi W."/>
            <person name="Du L."/>
            <person name="Sun Y."/>
            <person name="Zhan W."/>
            <person name="Jiang J."/>
            <person name="Wang Q."/>
            <person name="Zhang B."/>
            <person name="Ji P."/>
            <person name="Sakyi L.B."/>
            <person name="Cui X."/>
            <person name="Yuan T."/>
            <person name="Jiang B."/>
            <person name="Yang W."/>
            <person name="Lam T.T.-Y."/>
            <person name="Chang Q."/>
            <person name="Ding S."/>
            <person name="Wang X."/>
            <person name="Zhu J."/>
            <person name="Ruan X."/>
            <person name="Zhao L."/>
            <person name="Wei J."/>
            <person name="Que T."/>
            <person name="Du C."/>
            <person name="Cheng J."/>
            <person name="Dai P."/>
            <person name="Han X."/>
            <person name="Huang E."/>
            <person name="Gao Y."/>
            <person name="Liu J."/>
            <person name="Shao H."/>
            <person name="Ye R."/>
            <person name="Li L."/>
            <person name="Wei W."/>
            <person name="Wang X."/>
            <person name="Wang C."/>
            <person name="Yang T."/>
            <person name="Huo Q."/>
            <person name="Li W."/>
            <person name="Guo W."/>
            <person name="Chen H."/>
            <person name="Zhou L."/>
            <person name="Ni X."/>
            <person name="Tian J."/>
            <person name="Zhou Y."/>
            <person name="Sheng Y."/>
            <person name="Liu T."/>
            <person name="Pan Y."/>
            <person name="Xia L."/>
            <person name="Li J."/>
            <person name="Zhao F."/>
            <person name="Cao W."/>
        </authorList>
    </citation>
    <scope>NUCLEOTIDE SEQUENCE</scope>
    <source>
        <strain evidence="1">Hyas-2018</strain>
    </source>
</reference>
<sequence length="212" mass="22155">MRDAETCVDSGQALQPSAGGVRIRESCDLNEADLPGSSQPLRCASSWTLVSCITTLSGNVIGGTTTLARFGMTGSVSRALVLRRGGVVERAAGSQAGVLAGRPRYENQGRRRVLPAGHQDIGRGRRRQESPVAAGGGGGVQPGEAELTKTRSRTVHFASLSHCAQQRPLKLPCYLYFHSAACLPFVAVPPLRWLAAAGAAGGVFESRDGADS</sequence>
<dbReference type="EMBL" id="CM023487">
    <property type="protein sequence ID" value="KAH6926709.1"/>
    <property type="molecule type" value="Genomic_DNA"/>
</dbReference>
<gene>
    <name evidence="1" type="ORF">HPB50_021228</name>
</gene>
<name>A0ACB7S1P5_HYAAI</name>